<gene>
    <name evidence="2" type="ORF">A8C75_07440</name>
</gene>
<dbReference type="InterPro" id="IPR012312">
    <property type="entry name" value="Hemerythrin-like"/>
</dbReference>
<evidence type="ECO:0000313" key="2">
    <source>
        <dbReference type="EMBL" id="ANG62337.1"/>
    </source>
</evidence>
<dbReference type="OrthoDB" id="7349010at2"/>
<proteinExistence type="predicted"/>
<accession>A0A1A9EWV6</accession>
<evidence type="ECO:0000259" key="1">
    <source>
        <dbReference type="Pfam" id="PF01814"/>
    </source>
</evidence>
<dbReference type="Proteomes" id="UP000078070">
    <property type="component" value="Chromosome"/>
</dbReference>
<dbReference type="AlphaFoldDB" id="A0A1A9EWV6"/>
<sequence>MTIVAELHSDHLNLDRLLDILSAKVAKLRAGTRPNYRLMADAISYIGDYADEYHHSREDRMLAWFHGRDAQLDDLIQQCETQHQHVQALSRDLSDAIDSILNDTLMPMEQLIDKLETYVREQKSHMAFEDEQVFVRLEKLAQPLDWAALREQLPRNVDPLFGEHQSEEYVELYRDLLQDMA</sequence>
<reference evidence="3" key="1">
    <citation type="submission" date="2016-05" db="EMBL/GenBank/DDBJ databases">
        <authorList>
            <person name="Baek K."/>
            <person name="Yang S.-J."/>
        </authorList>
    </citation>
    <scope>NUCLEOTIDE SEQUENCE [LARGE SCALE GENOMIC DNA]</scope>
    <source>
        <strain evidence="3">ST58-10</strain>
    </source>
</reference>
<dbReference type="STRING" id="1821621.A8C75_07440"/>
<evidence type="ECO:0000313" key="3">
    <source>
        <dbReference type="Proteomes" id="UP000078070"/>
    </source>
</evidence>
<dbReference type="EMBL" id="CP015839">
    <property type="protein sequence ID" value="ANG62337.1"/>
    <property type="molecule type" value="Genomic_DNA"/>
</dbReference>
<dbReference type="Gene3D" id="1.20.120.520">
    <property type="entry name" value="nmb1532 protein domain like"/>
    <property type="match status" value="1"/>
</dbReference>
<dbReference type="GO" id="GO:0005886">
    <property type="term" value="C:plasma membrane"/>
    <property type="evidence" value="ECO:0007669"/>
    <property type="project" value="TreeGrafter"/>
</dbReference>
<reference evidence="2 3" key="2">
    <citation type="journal article" date="2018" name="Int. J. Syst. Evol. Microbiol.">
        <title>Marinobacterium aestuarii sp. nov., a benzene-degrading marine bacterium isolated from estuary sediment.</title>
        <authorList>
            <person name="Bae S.S."/>
            <person name="Jung J."/>
            <person name="Chung D."/>
            <person name="Baek K."/>
        </authorList>
    </citation>
    <scope>NUCLEOTIDE SEQUENCE [LARGE SCALE GENOMIC DNA]</scope>
    <source>
        <strain evidence="2 3">ST58-10</strain>
    </source>
</reference>
<name>A0A1A9EWV6_9GAMM</name>
<dbReference type="PANTHER" id="PTHR39966">
    <property type="entry name" value="BLL2471 PROTEIN-RELATED"/>
    <property type="match status" value="1"/>
</dbReference>
<dbReference type="RefSeq" id="WP_067380162.1">
    <property type="nucleotide sequence ID" value="NZ_CP015839.1"/>
</dbReference>
<feature type="domain" description="Hemerythrin-like" evidence="1">
    <location>
        <begin position="2"/>
        <end position="135"/>
    </location>
</feature>
<keyword evidence="3" id="KW-1185">Reference proteome</keyword>
<protein>
    <recommendedName>
        <fullName evidence="1">Hemerythrin-like domain-containing protein</fullName>
    </recommendedName>
</protein>
<dbReference type="Pfam" id="PF01814">
    <property type="entry name" value="Hemerythrin"/>
    <property type="match status" value="1"/>
</dbReference>
<dbReference type="PANTHER" id="PTHR39966:SF1">
    <property type="entry name" value="HEMERYTHRIN-LIKE DOMAIN-CONTAINING PROTEIN"/>
    <property type="match status" value="1"/>
</dbReference>
<organism evidence="2 3">
    <name type="scientific">Marinobacterium aestuarii</name>
    <dbReference type="NCBI Taxonomy" id="1821621"/>
    <lineage>
        <taxon>Bacteria</taxon>
        <taxon>Pseudomonadati</taxon>
        <taxon>Pseudomonadota</taxon>
        <taxon>Gammaproteobacteria</taxon>
        <taxon>Oceanospirillales</taxon>
        <taxon>Oceanospirillaceae</taxon>
        <taxon>Marinobacterium</taxon>
    </lineage>
</organism>
<dbReference type="KEGG" id="mars:A8C75_07440"/>